<organism evidence="1 2">
    <name type="scientific">Achlya hypogyna</name>
    <name type="common">Oomycete</name>
    <name type="synonym">Protoachlya hypogyna</name>
    <dbReference type="NCBI Taxonomy" id="1202772"/>
    <lineage>
        <taxon>Eukaryota</taxon>
        <taxon>Sar</taxon>
        <taxon>Stramenopiles</taxon>
        <taxon>Oomycota</taxon>
        <taxon>Saprolegniomycetes</taxon>
        <taxon>Saprolegniales</taxon>
        <taxon>Achlyaceae</taxon>
        <taxon>Achlya</taxon>
    </lineage>
</organism>
<evidence type="ECO:0000313" key="2">
    <source>
        <dbReference type="Proteomes" id="UP000243579"/>
    </source>
</evidence>
<reference evidence="1 2" key="1">
    <citation type="journal article" date="2014" name="Genome Biol. Evol.">
        <title>The secreted proteins of Achlya hypogyna and Thraustotheca clavata identify the ancestral oomycete secretome and reveal gene acquisitions by horizontal gene transfer.</title>
        <authorList>
            <person name="Misner I."/>
            <person name="Blouin N."/>
            <person name="Leonard G."/>
            <person name="Richards T.A."/>
            <person name="Lane C.E."/>
        </authorList>
    </citation>
    <scope>NUCLEOTIDE SEQUENCE [LARGE SCALE GENOMIC DNA]</scope>
    <source>
        <strain evidence="1 2">ATCC 48635</strain>
    </source>
</reference>
<gene>
    <name evidence="1" type="ORF">ACHHYP_02023</name>
</gene>
<evidence type="ECO:0000313" key="1">
    <source>
        <dbReference type="EMBL" id="OQS00986.1"/>
    </source>
</evidence>
<comment type="caution">
    <text evidence="1">The sequence shown here is derived from an EMBL/GenBank/DDBJ whole genome shotgun (WGS) entry which is preliminary data.</text>
</comment>
<name>A0A1V9ZSH3_ACHHY</name>
<proteinExistence type="predicted"/>
<keyword evidence="2" id="KW-1185">Reference proteome</keyword>
<dbReference type="AlphaFoldDB" id="A0A1V9ZSH3"/>
<sequence>MTETLDRTRRNTAKVQRYRKRLMATKNDLVAQVQRLQSLIRVHSLTAPLGWDDICNALASGTEEAQAENRALKAQRYELDQVIEAMTKWVMSMSRPSLQTMLPEPLGWSRTSLSADRTSRKLGFDWYTQHLRSNTGRFFMQCSFPATGLANHLNILENDDDTFHFVWSYQREYALSVDEVYKGIRLPIWRKLRSDTSAFPIQMLDQELLDDIATGKMMYRRVVISEKRTDVLLTREFNEPDGRVIFVSGNIHEDALLPESHYLRNRMFWHVLEPLGPHRTRLRVAWTISSFLSNNKPVTWEEEAAVLKRDIGVGSSEVRKRRYKELCHRDMTMRDSAWADLFAFEYSSDAQ</sequence>
<dbReference type="OrthoDB" id="64310at2759"/>
<protein>
    <submittedName>
        <fullName evidence="1">Uncharacterized protein</fullName>
    </submittedName>
</protein>
<dbReference type="Proteomes" id="UP000243579">
    <property type="component" value="Unassembled WGS sequence"/>
</dbReference>
<dbReference type="EMBL" id="JNBR01000018">
    <property type="protein sequence ID" value="OQS00986.1"/>
    <property type="molecule type" value="Genomic_DNA"/>
</dbReference>
<accession>A0A1V9ZSH3</accession>